<keyword evidence="1" id="KW-0808">Transferase</keyword>
<accession>A0ACB7V3M3</accession>
<evidence type="ECO:0000313" key="2">
    <source>
        <dbReference type="Proteomes" id="UP000827976"/>
    </source>
</evidence>
<proteinExistence type="predicted"/>
<gene>
    <name evidence="1" type="ORF">IHE45_12G079400</name>
</gene>
<keyword evidence="1" id="KW-0418">Kinase</keyword>
<evidence type="ECO:0000313" key="1">
    <source>
        <dbReference type="EMBL" id="KAH7667742.1"/>
    </source>
</evidence>
<name>A0ACB7V3M3_DIOAL</name>
<organism evidence="1 2">
    <name type="scientific">Dioscorea alata</name>
    <name type="common">Purple yam</name>
    <dbReference type="NCBI Taxonomy" id="55571"/>
    <lineage>
        <taxon>Eukaryota</taxon>
        <taxon>Viridiplantae</taxon>
        <taxon>Streptophyta</taxon>
        <taxon>Embryophyta</taxon>
        <taxon>Tracheophyta</taxon>
        <taxon>Spermatophyta</taxon>
        <taxon>Magnoliopsida</taxon>
        <taxon>Liliopsida</taxon>
        <taxon>Dioscoreales</taxon>
        <taxon>Dioscoreaceae</taxon>
        <taxon>Dioscorea</taxon>
    </lineage>
</organism>
<dbReference type="EMBL" id="CM037022">
    <property type="protein sequence ID" value="KAH7667742.1"/>
    <property type="molecule type" value="Genomic_DNA"/>
</dbReference>
<comment type="caution">
    <text evidence="1">The sequence shown here is derived from an EMBL/GenBank/DDBJ whole genome shotgun (WGS) entry which is preliminary data.</text>
</comment>
<dbReference type="EC" id="2.7.11.1" evidence="1"/>
<keyword evidence="1" id="KW-0723">Serine/threonine-protein kinase</keyword>
<sequence length="209" mass="23267">MDLSANHLSGQIPEGIPDLLGLHSLDLSDNHLTGKIPADIGLLRSLESLDLSRNDLIGPIPTSLSSLDSLGHLNLSYNNLSGKIPFIDHLTTFNDPSIYVGNLNLCGSPLQKNCTSLVISRNEDEEEDEGGNDGMLWIYIGLVSGFLVGFWAVFGIILFNKMWRYAYFRFVDYLFDKVYVMVVVAISKFRRNLVKMKLRLMGALLATNN</sequence>
<reference evidence="2" key="1">
    <citation type="journal article" date="2022" name="Nat. Commun.">
        <title>Chromosome evolution and the genetic basis of agronomically important traits in greater yam.</title>
        <authorList>
            <person name="Bredeson J.V."/>
            <person name="Lyons J.B."/>
            <person name="Oniyinde I.O."/>
            <person name="Okereke N.R."/>
            <person name="Kolade O."/>
            <person name="Nnabue I."/>
            <person name="Nwadili C.O."/>
            <person name="Hribova E."/>
            <person name="Parker M."/>
            <person name="Nwogha J."/>
            <person name="Shu S."/>
            <person name="Carlson J."/>
            <person name="Kariba R."/>
            <person name="Muthemba S."/>
            <person name="Knop K."/>
            <person name="Barton G.J."/>
            <person name="Sherwood A.V."/>
            <person name="Lopez-Montes A."/>
            <person name="Asiedu R."/>
            <person name="Jamnadass R."/>
            <person name="Muchugi A."/>
            <person name="Goodstein D."/>
            <person name="Egesi C.N."/>
            <person name="Featherston J."/>
            <person name="Asfaw A."/>
            <person name="Simpson G.G."/>
            <person name="Dolezel J."/>
            <person name="Hendre P.S."/>
            <person name="Van Deynze A."/>
            <person name="Kumar P.L."/>
            <person name="Obidiegwu J.E."/>
            <person name="Bhattacharjee R."/>
            <person name="Rokhsar D.S."/>
        </authorList>
    </citation>
    <scope>NUCLEOTIDE SEQUENCE [LARGE SCALE GENOMIC DNA]</scope>
    <source>
        <strain evidence="2">cv. TDa95/00328</strain>
    </source>
</reference>
<protein>
    <submittedName>
        <fullName evidence="1">Non-specific serine/threonine protein kinase protein</fullName>
        <ecNumber evidence="1">2.7.11.1</ecNumber>
    </submittedName>
</protein>
<dbReference type="Proteomes" id="UP000827976">
    <property type="component" value="Chromosome 12"/>
</dbReference>
<keyword evidence="2" id="KW-1185">Reference proteome</keyword>